<dbReference type="Proteomes" id="UP000579153">
    <property type="component" value="Unassembled WGS sequence"/>
</dbReference>
<feature type="domain" description="MaoC-like" evidence="2">
    <location>
        <begin position="22"/>
        <end position="121"/>
    </location>
</feature>
<dbReference type="PANTHER" id="PTHR43841:SF3">
    <property type="entry name" value="(3R)-HYDROXYACYL-ACP DEHYDRATASE SUBUNIT HADB"/>
    <property type="match status" value="1"/>
</dbReference>
<dbReference type="GO" id="GO:0004312">
    <property type="term" value="F:fatty acid synthase activity"/>
    <property type="evidence" value="ECO:0007669"/>
    <property type="project" value="InterPro"/>
</dbReference>
<dbReference type="InterPro" id="IPR029069">
    <property type="entry name" value="HotDog_dom_sf"/>
</dbReference>
<reference evidence="3 4" key="1">
    <citation type="submission" date="2020-08" db="EMBL/GenBank/DDBJ databases">
        <title>Sequencing the genomes of 1000 actinobacteria strains.</title>
        <authorList>
            <person name="Klenk H.-P."/>
        </authorList>
    </citation>
    <scope>NUCLEOTIDE SEQUENCE [LARGE SCALE GENOMIC DNA]</scope>
    <source>
        <strain evidence="3 4">DSM 45507</strain>
    </source>
</reference>
<evidence type="ECO:0000313" key="3">
    <source>
        <dbReference type="EMBL" id="MBB5781682.1"/>
    </source>
</evidence>
<comment type="similarity">
    <text evidence="1">Belongs to the enoyl-CoA hydratase/isomerase family.</text>
</comment>
<name>A0A7W9GD92_9ACTN</name>
<organism evidence="3 4">
    <name type="scientific">Nonomuraea jabiensis</name>
    <dbReference type="NCBI Taxonomy" id="882448"/>
    <lineage>
        <taxon>Bacteria</taxon>
        <taxon>Bacillati</taxon>
        <taxon>Actinomycetota</taxon>
        <taxon>Actinomycetes</taxon>
        <taxon>Streptosporangiales</taxon>
        <taxon>Streptosporangiaceae</taxon>
        <taxon>Nonomuraea</taxon>
    </lineage>
</organism>
<gene>
    <name evidence="3" type="ORF">HD596_008438</name>
</gene>
<dbReference type="GO" id="GO:0006633">
    <property type="term" value="P:fatty acid biosynthetic process"/>
    <property type="evidence" value="ECO:0007669"/>
    <property type="project" value="InterPro"/>
</dbReference>
<evidence type="ECO:0000313" key="4">
    <source>
        <dbReference type="Proteomes" id="UP000579153"/>
    </source>
</evidence>
<protein>
    <submittedName>
        <fullName evidence="3">Acyl dehydratase</fullName>
    </submittedName>
</protein>
<keyword evidence="4" id="KW-1185">Reference proteome</keyword>
<dbReference type="PANTHER" id="PTHR43841">
    <property type="entry name" value="3-HYDROXYACYL-THIOESTER DEHYDRATASE HTDX-RELATED"/>
    <property type="match status" value="1"/>
</dbReference>
<evidence type="ECO:0000256" key="1">
    <source>
        <dbReference type="ARBA" id="ARBA00005254"/>
    </source>
</evidence>
<dbReference type="InterPro" id="IPR003965">
    <property type="entry name" value="Fatty_acid_synthase"/>
</dbReference>
<dbReference type="SUPFAM" id="SSF54637">
    <property type="entry name" value="Thioesterase/thiol ester dehydrase-isomerase"/>
    <property type="match status" value="1"/>
</dbReference>
<dbReference type="InterPro" id="IPR002539">
    <property type="entry name" value="MaoC-like_dom"/>
</dbReference>
<dbReference type="EMBL" id="JACHMB010000001">
    <property type="protein sequence ID" value="MBB5781682.1"/>
    <property type="molecule type" value="Genomic_DNA"/>
</dbReference>
<dbReference type="RefSeq" id="WP_185074933.1">
    <property type="nucleotide sequence ID" value="NZ_JACHMB010000001.1"/>
</dbReference>
<dbReference type="AlphaFoldDB" id="A0A7W9GD92"/>
<dbReference type="PRINTS" id="PR01483">
    <property type="entry name" value="FASYNTHASE"/>
</dbReference>
<dbReference type="Pfam" id="PF01575">
    <property type="entry name" value="MaoC_dehydratas"/>
    <property type="match status" value="1"/>
</dbReference>
<sequence length="140" mass="14812">MAEPRYEEVGVGTRLPTLTHILCRGDLVVYAGASGDFNPIHWSERAAARAGLPTVIAHGMLTLGIALRTVTAWAGREAVLECGARFAAPVSVPDTDEGVEIVADGIVAEKLGEGRVRVELTVRCGGEKVLARPRAVVRLS</sequence>
<comment type="caution">
    <text evidence="3">The sequence shown here is derived from an EMBL/GenBank/DDBJ whole genome shotgun (WGS) entry which is preliminary data.</text>
</comment>
<evidence type="ECO:0000259" key="2">
    <source>
        <dbReference type="Pfam" id="PF01575"/>
    </source>
</evidence>
<dbReference type="GO" id="GO:0005835">
    <property type="term" value="C:fatty acid synthase complex"/>
    <property type="evidence" value="ECO:0007669"/>
    <property type="project" value="InterPro"/>
</dbReference>
<proteinExistence type="inferred from homology"/>
<accession>A0A7W9GD92</accession>
<dbReference type="Gene3D" id="3.10.129.10">
    <property type="entry name" value="Hotdog Thioesterase"/>
    <property type="match status" value="1"/>
</dbReference>